<dbReference type="EMBL" id="HBGN01020874">
    <property type="protein sequence ID" value="CAD9334453.1"/>
    <property type="molecule type" value="Transcribed_RNA"/>
</dbReference>
<feature type="domain" description="Protein kinase" evidence="5">
    <location>
        <begin position="1582"/>
        <end position="2020"/>
    </location>
</feature>
<dbReference type="SUPFAM" id="SSF56112">
    <property type="entry name" value="Protein kinase-like (PK-like)"/>
    <property type="match status" value="1"/>
</dbReference>
<dbReference type="GO" id="GO:0051015">
    <property type="term" value="F:actin filament binding"/>
    <property type="evidence" value="ECO:0007669"/>
    <property type="project" value="TreeGrafter"/>
</dbReference>
<feature type="compositionally biased region" description="Low complexity" evidence="4">
    <location>
        <begin position="1310"/>
        <end position="1320"/>
    </location>
</feature>
<dbReference type="Gene3D" id="1.25.40.20">
    <property type="entry name" value="Ankyrin repeat-containing domain"/>
    <property type="match status" value="3"/>
</dbReference>
<feature type="region of interest" description="Disordered" evidence="4">
    <location>
        <begin position="684"/>
        <end position="711"/>
    </location>
</feature>
<dbReference type="InterPro" id="IPR052420">
    <property type="entry name" value="Espin/Espin-like"/>
</dbReference>
<keyword evidence="3" id="KW-0175">Coiled coil</keyword>
<dbReference type="SMART" id="SM00248">
    <property type="entry name" value="ANK"/>
    <property type="match status" value="9"/>
</dbReference>
<feature type="compositionally biased region" description="Low complexity" evidence="4">
    <location>
        <begin position="1367"/>
        <end position="1378"/>
    </location>
</feature>
<dbReference type="Gene3D" id="1.10.510.10">
    <property type="entry name" value="Transferase(Phosphotransferase) domain 1"/>
    <property type="match status" value="1"/>
</dbReference>
<reference evidence="6" key="1">
    <citation type="submission" date="2021-01" db="EMBL/GenBank/DDBJ databases">
        <authorList>
            <person name="Corre E."/>
            <person name="Pelletier E."/>
            <person name="Niang G."/>
            <person name="Scheremetjew M."/>
            <person name="Finn R."/>
            <person name="Kale V."/>
            <person name="Holt S."/>
            <person name="Cochrane G."/>
            <person name="Meng A."/>
            <person name="Brown T."/>
            <person name="Cohen L."/>
        </authorList>
    </citation>
    <scope>NUCLEOTIDE SEQUENCE</scope>
    <source>
        <strain evidence="6">Pop2</strain>
    </source>
</reference>
<evidence type="ECO:0000313" key="6">
    <source>
        <dbReference type="EMBL" id="CAD9334453.1"/>
    </source>
</evidence>
<feature type="region of interest" description="Disordered" evidence="4">
    <location>
        <begin position="1710"/>
        <end position="1735"/>
    </location>
</feature>
<evidence type="ECO:0000256" key="2">
    <source>
        <dbReference type="ARBA" id="ARBA00023043"/>
    </source>
</evidence>
<dbReference type="PANTHER" id="PTHR24153:SF8">
    <property type="entry name" value="FORKED, ISOFORM F"/>
    <property type="match status" value="1"/>
</dbReference>
<evidence type="ECO:0000256" key="3">
    <source>
        <dbReference type="SAM" id="Coils"/>
    </source>
</evidence>
<feature type="region of interest" description="Disordered" evidence="4">
    <location>
        <begin position="354"/>
        <end position="377"/>
    </location>
</feature>
<accession>A0A7S1ZBW2</accession>
<feature type="compositionally biased region" description="Basic and acidic residues" evidence="4">
    <location>
        <begin position="1198"/>
        <end position="1211"/>
    </location>
</feature>
<keyword evidence="1" id="KW-0677">Repeat</keyword>
<feature type="region of interest" description="Disordered" evidence="4">
    <location>
        <begin position="1"/>
        <end position="54"/>
    </location>
</feature>
<evidence type="ECO:0000256" key="4">
    <source>
        <dbReference type="SAM" id="MobiDB-lite"/>
    </source>
</evidence>
<evidence type="ECO:0000259" key="5">
    <source>
        <dbReference type="PROSITE" id="PS50011"/>
    </source>
</evidence>
<dbReference type="GO" id="GO:0004672">
    <property type="term" value="F:protein kinase activity"/>
    <property type="evidence" value="ECO:0007669"/>
    <property type="project" value="InterPro"/>
</dbReference>
<organism evidence="6">
    <name type="scientific">Ditylum brightwellii</name>
    <dbReference type="NCBI Taxonomy" id="49249"/>
    <lineage>
        <taxon>Eukaryota</taxon>
        <taxon>Sar</taxon>
        <taxon>Stramenopiles</taxon>
        <taxon>Ochrophyta</taxon>
        <taxon>Bacillariophyta</taxon>
        <taxon>Mediophyceae</taxon>
        <taxon>Lithodesmiophycidae</taxon>
        <taxon>Lithodesmiales</taxon>
        <taxon>Lithodesmiaceae</taxon>
        <taxon>Ditylum</taxon>
    </lineage>
</organism>
<protein>
    <recommendedName>
        <fullName evidence="5">Protein kinase domain-containing protein</fullName>
    </recommendedName>
</protein>
<feature type="region of interest" description="Disordered" evidence="4">
    <location>
        <begin position="1410"/>
        <end position="1429"/>
    </location>
</feature>
<dbReference type="InterPro" id="IPR000719">
    <property type="entry name" value="Prot_kinase_dom"/>
</dbReference>
<dbReference type="PANTHER" id="PTHR24153">
    <property type="entry name" value="ESPIN"/>
    <property type="match status" value="1"/>
</dbReference>
<feature type="region of interest" description="Disordered" evidence="4">
    <location>
        <begin position="1584"/>
        <end position="1607"/>
    </location>
</feature>
<dbReference type="InterPro" id="IPR011009">
    <property type="entry name" value="Kinase-like_dom_sf"/>
</dbReference>
<feature type="compositionally biased region" description="Acidic residues" evidence="4">
    <location>
        <begin position="1258"/>
        <end position="1267"/>
    </location>
</feature>
<dbReference type="SUPFAM" id="SSF48403">
    <property type="entry name" value="Ankyrin repeat"/>
    <property type="match status" value="2"/>
</dbReference>
<feature type="region of interest" description="Disordered" evidence="4">
    <location>
        <begin position="1184"/>
        <end position="1403"/>
    </location>
</feature>
<dbReference type="InterPro" id="IPR036770">
    <property type="entry name" value="Ankyrin_rpt-contain_sf"/>
</dbReference>
<dbReference type="SMART" id="SM00220">
    <property type="entry name" value="S_TKc"/>
    <property type="match status" value="1"/>
</dbReference>
<feature type="compositionally biased region" description="Polar residues" evidence="4">
    <location>
        <begin position="1218"/>
        <end position="1255"/>
    </location>
</feature>
<feature type="coiled-coil region" evidence="3">
    <location>
        <begin position="2430"/>
        <end position="2457"/>
    </location>
</feature>
<sequence>MDWSIIAPTAASASPGKSKQNTPVKHRAPTKRSSSNPRTRRPSHHSEVEDDTEFLLSSSTPTTLLQLCEIGPNKRGNWDLVLEYLEYNCVPSSRKKEEFTFASPLSPHLTPTVDLEKELMGEKKSVRVIQKNQHEKEELEYDTPLLLAIQKRAPRSIIAALLHLCPSSASVPSSTKRLPLHYAAARPTGGHTLPHSPGRDAHSILVILLEVYPQAVLSRDVHGRTPLHWLFMCHAESRSVETVALFTSPIPKPLFDEFLQQHEEELEELRSLWLKKQEGEEDVYYLKEEKKLDSVKEEQQSHQVVTFSPKLTPILPSMPVPHKHDSCSLNPPPTPVKQTSSFSIMHSFSSMKEAKHSSSFPTPSSPPSPHQSKKQSDYPYPVLPYNVTTIPDSLHGCLPLHYAIMANASLEIIQSLINLYPACIYRLDKYGRAPLHFYLGALSKQNEEEDYLPDLFEHSPSSATSSFSQRVDANTNRSQSMIELLCNEKVAAHQDSTPQGRQPLHWAVALFVKSMYNHAHNLKLSQIKSEDPYAIEAKGTLGSITTCGDEEEGQYQLNEQIILSSRSIDEDDATEKTVDDTKPLLSTRDLHSSSSLNLEEETSEYAISISAIQKLIQVNPAALVTPDANGHTPLSILFYVVHCMQEQTWSNLQSSSSKKVKSMVIPYKPSLSLLEMLLQSPLSFGPPLPSPSTSTEENGKTRKKKREQDTSSLLFTSSLVQKCPPPTSLKSNASLIEDNIGFLPLHYAASAACPSSILHLLIQSHPPSLIHTGDEEGGLQRTPLHMALASPYTTRLQTKDMIGSLLMHHGDDLTSEKATLIDGKLSLKMEDATGCYPLHLAAENGANLAVLLELLRFHPHASRCPNANGDLPVHLLLHKTQLFFNIQQKMKSCHTLPDNHVSEEQMRQTQIVAAKLIEASLQDHEMQKDIMHTGGMFCNYNQGWTSDAEENKRQTQRIDLRTKIALLLLPISQHAPSLSSPSSSHGMLPLHIAVAFNAVSYESMHAMLRYYPDAARCETKVGGYKPMDLHVMRKKIPLEVNDKEQDSWKAKKELLFAYYPRCVVHPDVAGIDAAMNANIHNVFGGESKIHENDIHKEKKRYYRTDVEVLNRCVEVVRAECSGQGSCHLQHFVDATLPNLQNLFDEFLMEEEEELRMYMSSYVFKVKEEEEAEVKVNEIKKEMKEQQHIEIEGTPANSEEEKMEHRNGAEGDRFEDDGSNTQAHTITSSVDNGTDGNSTNAGDLLSMTSASGTMTGDSHDDEMTDTLGDDSSSSRITHGTSWTSTIEGQSRSFDQSTLQSPQSSMEHGDYTDTSASYDSSYVGDLDEFPSRSGEDDTQEPLSPPLSPDSQSLTGSLTPLRKNVKRTISPPSKHTHTSPSRGSSKRMIPTSNGTTPGSPSRVTPKMRGGAILAKSKKKGPPPLGPMKTFKEGRHDIPPGGIQLGRSENVFYLSDVAVRFWVFLATFTNSSDPTDHHASLVENLLVDLNHSVTREIVNMMLPDYAMTNAVRNVSRLTIRDCANVFCKAVIHASFYFVGRYDFTPPPPDAYYSDSMAGTGASGPSILIHRGVGGRTLLLRATEHTFSTARSAGEKSDGNGNAASNDDEEDGVGVEVSAMDGSVQDSDKSKTEFRITARPVCVKFFRDRGPYEREIEARSKLFPKELKDSPLPPIVPMFDNYDGTRKTRKSDRRFAIDITDDRFRTLPLRGGANVRVADNSGDGMNASSPEKRRRGGKSLGGEENFVDITAFSYAIVMPLSPNLDASNSFLHEGMDKPEVIRDLLVRVGSALSYIHKHDLTYCQLKMGNILSFPNVRNASQSGQGNRNHNWTLTDLSKSSKISKKIFMGKISAHGPVFASGILPPEMFTRLDPTQLQEYEAYWNKVKTFCNVHIQEGLMEPWIDPNSGDVYVARCYYGQEGNLDIDLPPLPYELIVSSSTVDIWSFGVLMFQLCAGGHPLFPANTRTGHMVSYGTISSWNKGIAENMIYDHVRNPLAQDILLHILAPAVERKSLTMDTILSHPFFKSPDSLSKRNPVMKRIVDQRLAESKLRRQRMDRQTKAREDEQWINNRTITLDRSDLSTTMKLLHSPTEIMKVVLNATEAAPQFPYGFILLPYELIRNKAGRLTPASRKDVVSAEAFGKQILNLSKSSTFVLRLENLIKERNGKDFLEKWIMHAAEDPSKANATVLKDLNLDEKEFDDLSKSLVSKLLWNQDKFLSNPIFEAQKCVRESAKIMLKLYEDSQTACLYLVDEYNGLPIIPMAGDDSDVKSIYPHKVTCHLPQIVRKLLPFVQACVLCMRGMSNGVPGLVKLIFEGAYPHIPPSWAAASRGLSHQLHMDDTVSEIRSLMDVLNDLDSDTPKQKVTYDGDKELNSVLSYFHSFDPGRTYAGLKRVKNGIACMWTTEETANNLLTQAEAHTVAKAYQAREAEKLVLKKKDIRIAQLEKAVKELKYRLNKAATKE</sequence>
<dbReference type="PROSITE" id="PS50011">
    <property type="entry name" value="PROTEIN_KINASE_DOM"/>
    <property type="match status" value="1"/>
</dbReference>
<gene>
    <name evidence="6" type="ORF">DBRI1063_LOCUS13297</name>
</gene>
<dbReference type="GO" id="GO:0005737">
    <property type="term" value="C:cytoplasm"/>
    <property type="evidence" value="ECO:0007669"/>
    <property type="project" value="TreeGrafter"/>
</dbReference>
<feature type="compositionally biased region" description="Polar residues" evidence="4">
    <location>
        <begin position="1268"/>
        <end position="1304"/>
    </location>
</feature>
<dbReference type="GO" id="GO:0005524">
    <property type="term" value="F:ATP binding"/>
    <property type="evidence" value="ECO:0007669"/>
    <property type="project" value="InterPro"/>
</dbReference>
<feature type="compositionally biased region" description="Low complexity" evidence="4">
    <location>
        <begin position="1"/>
        <end position="15"/>
    </location>
</feature>
<evidence type="ECO:0000256" key="1">
    <source>
        <dbReference type="ARBA" id="ARBA00022737"/>
    </source>
</evidence>
<keyword evidence="2" id="KW-0040">ANK repeat</keyword>
<name>A0A7S1ZBW2_9STRA</name>
<proteinExistence type="predicted"/>
<dbReference type="GO" id="GO:0051017">
    <property type="term" value="P:actin filament bundle assembly"/>
    <property type="evidence" value="ECO:0007669"/>
    <property type="project" value="TreeGrafter"/>
</dbReference>
<feature type="compositionally biased region" description="Polar residues" evidence="4">
    <location>
        <begin position="1387"/>
        <end position="1399"/>
    </location>
</feature>
<dbReference type="InterPro" id="IPR002110">
    <property type="entry name" value="Ankyrin_rpt"/>
</dbReference>